<feature type="domain" description="SH3b" evidence="3">
    <location>
        <begin position="45"/>
        <end position="108"/>
    </location>
</feature>
<feature type="signal peptide" evidence="2">
    <location>
        <begin position="1"/>
        <end position="34"/>
    </location>
</feature>
<protein>
    <recommendedName>
        <fullName evidence="3">SH3b domain-containing protein</fullName>
    </recommendedName>
</protein>
<dbReference type="EMBL" id="PSNX01000003">
    <property type="protein sequence ID" value="PPE67452.1"/>
    <property type="molecule type" value="Genomic_DNA"/>
</dbReference>
<comment type="subcellular location">
    <subcellularLocation>
        <location evidence="1">Cell outer membrane</location>
    </subcellularLocation>
</comment>
<gene>
    <name evidence="4" type="ORF">C1704_04650</name>
</gene>
<dbReference type="InterPro" id="IPR011250">
    <property type="entry name" value="OMP/PagP_B-barrel"/>
</dbReference>
<dbReference type="Gene3D" id="2.30.30.40">
    <property type="entry name" value="SH3 Domains"/>
    <property type="match status" value="1"/>
</dbReference>
<keyword evidence="2" id="KW-0732">Signal</keyword>
<keyword evidence="5" id="KW-1185">Reference proteome</keyword>
<proteinExistence type="predicted"/>
<evidence type="ECO:0000313" key="4">
    <source>
        <dbReference type="EMBL" id="PPE67452.1"/>
    </source>
</evidence>
<dbReference type="PROSITE" id="PS51781">
    <property type="entry name" value="SH3B"/>
    <property type="match status" value="1"/>
</dbReference>
<dbReference type="Proteomes" id="UP000238605">
    <property type="component" value="Unassembled WGS sequence"/>
</dbReference>
<dbReference type="OrthoDB" id="9148835at2"/>
<evidence type="ECO:0000313" key="5">
    <source>
        <dbReference type="Proteomes" id="UP000238605"/>
    </source>
</evidence>
<reference evidence="4 5" key="1">
    <citation type="submission" date="2018-02" db="EMBL/GenBank/DDBJ databases">
        <title>Reclassifiation of [Polyangium] brachysporum DSM 7029 as Guopingzhaonella breviflexa gen. nov., sp. nov., a member of the family Comamonadaceae.</title>
        <authorList>
            <person name="Tang B."/>
        </authorList>
    </citation>
    <scope>NUCLEOTIDE SEQUENCE [LARGE SCALE GENOMIC DNA]</scope>
    <source>
        <strain evidence="4 5">BCRC 80649</strain>
    </source>
</reference>
<dbReference type="AlphaFoldDB" id="A0A2S5SXK5"/>
<comment type="caution">
    <text evidence="4">The sequence shown here is derived from an EMBL/GenBank/DDBJ whole genome shotgun (WGS) entry which is preliminary data.</text>
</comment>
<name>A0A2S5SXK5_9BURK</name>
<dbReference type="InterPro" id="IPR003646">
    <property type="entry name" value="SH3-like_bac-type"/>
</dbReference>
<organism evidence="4 5">
    <name type="scientific">Caldimonas caldifontis</name>
    <dbReference type="NCBI Taxonomy" id="1452508"/>
    <lineage>
        <taxon>Bacteria</taxon>
        <taxon>Pseudomonadati</taxon>
        <taxon>Pseudomonadota</taxon>
        <taxon>Betaproteobacteria</taxon>
        <taxon>Burkholderiales</taxon>
        <taxon>Sphaerotilaceae</taxon>
        <taxon>Caldimonas</taxon>
    </lineage>
</organism>
<feature type="chain" id="PRO_5015560593" description="SH3b domain-containing protein" evidence="2">
    <location>
        <begin position="35"/>
        <end position="266"/>
    </location>
</feature>
<sequence>MSLPMPFAVPGRRMRAQLLLACGLSLAAAVPAMAQVSAVAADDGYERVQVADPYIEFRTGPGRGYPIFHVVDRHEWIAITLRQTDWYQVRAENGKEGWVHRRQLERTLTAAGSERTFRDIVLDDYLSRRLLAGGSWGRFDGEPMLKLTAAYRLSTSLSLEGHVGQVQGTFSGTSFWHLGLAAEPWSDRRLSPFFSVGVGRFSNVPNSSLVSAIRTDANLGQATLGLRWHLSERFMLTADYSLYTAFVADERSIEYRAFTAGLAFFF</sequence>
<evidence type="ECO:0000256" key="2">
    <source>
        <dbReference type="SAM" id="SignalP"/>
    </source>
</evidence>
<dbReference type="SUPFAM" id="SSF56925">
    <property type="entry name" value="OMPA-like"/>
    <property type="match status" value="1"/>
</dbReference>
<dbReference type="GO" id="GO:0009279">
    <property type="term" value="C:cell outer membrane"/>
    <property type="evidence" value="ECO:0007669"/>
    <property type="project" value="UniProtKB-SubCell"/>
</dbReference>
<accession>A0A2S5SXK5</accession>
<evidence type="ECO:0000256" key="1">
    <source>
        <dbReference type="ARBA" id="ARBA00004442"/>
    </source>
</evidence>
<dbReference type="Pfam" id="PF08239">
    <property type="entry name" value="SH3_3"/>
    <property type="match status" value="1"/>
</dbReference>
<evidence type="ECO:0000259" key="3">
    <source>
        <dbReference type="PROSITE" id="PS51781"/>
    </source>
</evidence>
<dbReference type="Gene3D" id="2.40.160.20">
    <property type="match status" value="1"/>
</dbReference>